<comment type="caution">
    <text evidence="2">The sequence shown here is derived from an EMBL/GenBank/DDBJ whole genome shotgun (WGS) entry which is preliminary data.</text>
</comment>
<evidence type="ECO:0000313" key="3">
    <source>
        <dbReference type="Proteomes" id="UP000293162"/>
    </source>
</evidence>
<dbReference type="CDD" id="cd04301">
    <property type="entry name" value="NAT_SF"/>
    <property type="match status" value="1"/>
</dbReference>
<feature type="domain" description="N-acetyltransferase" evidence="1">
    <location>
        <begin position="3"/>
        <end position="156"/>
    </location>
</feature>
<evidence type="ECO:0000313" key="2">
    <source>
        <dbReference type="EMBL" id="RYU93506.1"/>
    </source>
</evidence>
<keyword evidence="3" id="KW-1185">Reference proteome</keyword>
<name>A0A4Q5LUX4_9BACT</name>
<protein>
    <submittedName>
        <fullName evidence="2">N-acetyltransferase</fullName>
    </submittedName>
</protein>
<dbReference type="PANTHER" id="PTHR43305">
    <property type="entry name" value="FAMILY N-ACETYLTRANSFERASE, PUTATIVE (AFU_ORTHOLOGUE AFUA_2G01380)-RELATED"/>
    <property type="match status" value="1"/>
</dbReference>
<dbReference type="InterPro" id="IPR052777">
    <property type="entry name" value="Acetyltransferase_Enz"/>
</dbReference>
<proteinExistence type="predicted"/>
<keyword evidence="2" id="KW-0808">Transferase</keyword>
<evidence type="ECO:0000259" key="1">
    <source>
        <dbReference type="PROSITE" id="PS51186"/>
    </source>
</evidence>
<dbReference type="AlphaFoldDB" id="A0A4Q5LUX4"/>
<gene>
    <name evidence="2" type="ORF">EWM59_21605</name>
</gene>
<dbReference type="EMBL" id="SEWF01000043">
    <property type="protein sequence ID" value="RYU93506.1"/>
    <property type="molecule type" value="Genomic_DNA"/>
</dbReference>
<dbReference type="InterPro" id="IPR016181">
    <property type="entry name" value="Acyl_CoA_acyltransferase"/>
</dbReference>
<sequence>MNITIQKIASSEDLEEIKELFREYQNFLGVSLCFQNFEEELTKLPAKYAEPEGSIFLAKVDGQSAGCVALWKLEEGICEMKRLYVRPAFQGLGLGKKLTEIILGEAKEKGYKTMKLDTLRRLESANHLYKSLQFIETKPYNYNPEGDVAYFEKALV</sequence>
<dbReference type="PROSITE" id="PS51186">
    <property type="entry name" value="GNAT"/>
    <property type="match status" value="1"/>
</dbReference>
<dbReference type="Proteomes" id="UP000293162">
    <property type="component" value="Unassembled WGS sequence"/>
</dbReference>
<dbReference type="GO" id="GO:0016747">
    <property type="term" value="F:acyltransferase activity, transferring groups other than amino-acyl groups"/>
    <property type="evidence" value="ECO:0007669"/>
    <property type="project" value="InterPro"/>
</dbReference>
<dbReference type="RefSeq" id="WP_130023337.1">
    <property type="nucleotide sequence ID" value="NZ_SEWF01000043.1"/>
</dbReference>
<organism evidence="2 3">
    <name type="scientific">Emticicia agri</name>
    <dbReference type="NCBI Taxonomy" id="2492393"/>
    <lineage>
        <taxon>Bacteria</taxon>
        <taxon>Pseudomonadati</taxon>
        <taxon>Bacteroidota</taxon>
        <taxon>Cytophagia</taxon>
        <taxon>Cytophagales</taxon>
        <taxon>Leadbetterellaceae</taxon>
        <taxon>Emticicia</taxon>
    </lineage>
</organism>
<accession>A0A4Q5LUX4</accession>
<dbReference type="PANTHER" id="PTHR43305:SF1">
    <property type="entry name" value="FAMILY N-ACETYLTRANSFERASE, PUTATIVE (AFU_ORTHOLOGUE AFUA_2G01380)-RELATED"/>
    <property type="match status" value="1"/>
</dbReference>
<dbReference type="Gene3D" id="3.40.630.30">
    <property type="match status" value="1"/>
</dbReference>
<dbReference type="InterPro" id="IPR000182">
    <property type="entry name" value="GNAT_dom"/>
</dbReference>
<dbReference type="OrthoDB" id="9803233at2"/>
<reference evidence="2 3" key="1">
    <citation type="submission" date="2019-02" db="EMBL/GenBank/DDBJ databases">
        <title>Bacterial novel species Emticicia sp. 17J42-9 isolated from soil.</title>
        <authorList>
            <person name="Jung H.-Y."/>
        </authorList>
    </citation>
    <scope>NUCLEOTIDE SEQUENCE [LARGE SCALE GENOMIC DNA]</scope>
    <source>
        <strain evidence="2 3">17J42-9</strain>
    </source>
</reference>
<dbReference type="SUPFAM" id="SSF55729">
    <property type="entry name" value="Acyl-CoA N-acyltransferases (Nat)"/>
    <property type="match status" value="1"/>
</dbReference>
<dbReference type="Pfam" id="PF00583">
    <property type="entry name" value="Acetyltransf_1"/>
    <property type="match status" value="1"/>
</dbReference>